<dbReference type="InterPro" id="IPR044851">
    <property type="entry name" value="Wax_synthase"/>
</dbReference>
<feature type="transmembrane region" description="Helical" evidence="9">
    <location>
        <begin position="350"/>
        <end position="371"/>
    </location>
</feature>
<comment type="subcellular location">
    <subcellularLocation>
        <location evidence="1">Membrane</location>
        <topology evidence="1">Multi-pass membrane protein</topology>
    </subcellularLocation>
</comment>
<reference evidence="11" key="2">
    <citation type="submission" date="2023-05" db="EMBL/GenBank/DDBJ databases">
        <authorList>
            <consortium name="Lawrence Berkeley National Laboratory"/>
            <person name="Steindorff A."/>
            <person name="Hensen N."/>
            <person name="Bonometti L."/>
            <person name="Westerberg I."/>
            <person name="Brannstrom I.O."/>
            <person name="Guillou S."/>
            <person name="Cros-Aarteil S."/>
            <person name="Calhoun S."/>
            <person name="Haridas S."/>
            <person name="Kuo A."/>
            <person name="Mondo S."/>
            <person name="Pangilinan J."/>
            <person name="Riley R."/>
            <person name="Labutti K."/>
            <person name="Andreopoulos B."/>
            <person name="Lipzen A."/>
            <person name="Chen C."/>
            <person name="Yanf M."/>
            <person name="Daum C."/>
            <person name="Ng V."/>
            <person name="Clum A."/>
            <person name="Ohm R."/>
            <person name="Martin F."/>
            <person name="Silar P."/>
            <person name="Natvig D."/>
            <person name="Lalanne C."/>
            <person name="Gautier V."/>
            <person name="Ament-Velasquez S.L."/>
            <person name="Kruys A."/>
            <person name="Hutchinson M.I."/>
            <person name="Powell A.J."/>
            <person name="Barry K."/>
            <person name="Miller A.N."/>
            <person name="Grigoriev I.V."/>
            <person name="Debuchy R."/>
            <person name="Gladieux P."/>
            <person name="Thoren M.H."/>
            <person name="Johannesson H."/>
        </authorList>
    </citation>
    <scope>NUCLEOTIDE SEQUENCE</scope>
    <source>
        <strain evidence="11">PSN293</strain>
    </source>
</reference>
<evidence type="ECO:0000256" key="8">
    <source>
        <dbReference type="SAM" id="MobiDB-lite"/>
    </source>
</evidence>
<keyword evidence="7 9" id="KW-0472">Membrane</keyword>
<sequence length="459" mass="51769">MQQVQLIQQLSPHLLAPISFLLLFALPPFPFRKTIYLVSFLSSFYFGFFFRPDHVSEEYNSSPGLRLALALPWMVYLDWLTKMCLHAQPEHDFWRATPTESPGTSSDGNEENSGVRTGSGRRREQQYYLIPQPHGFIEKLVWAFSLLSSPRGVGWNYEAPAHHVDSIHPKRPLPPCQQGRCMFSAVQVLRCLCLHVLSEILSILLVSWSGSGGNLLSKVPAALDWKKLSLVPLVGVKIWASVEALYAGLNAVLVGMGLAKEDDCKPLFGNNLTSLDSLQEFWGTFIPQAFRRMFQDLGRATCRFLRIRRHSELNWLVHVWVSFFVSGLMVGLAIGYALAPASHIISQEHFRAIFHFFLLQALGLTVETLFLDTPVKDITLYEVGLQDELVMGRLWTWGWLLVTGYWAFETLFPAFVGVAQTKPVLLGFLQSMWTGTSTDKVGWVTKLGWYLSGDGGLLE</sequence>
<evidence type="ECO:0000256" key="9">
    <source>
        <dbReference type="SAM" id="Phobius"/>
    </source>
</evidence>
<accession>A0AAN6YDV7</accession>
<proteinExistence type="inferred from homology"/>
<dbReference type="AlphaFoldDB" id="A0AAN6YDV7"/>
<evidence type="ECO:0000256" key="6">
    <source>
        <dbReference type="ARBA" id="ARBA00022989"/>
    </source>
</evidence>
<keyword evidence="6 9" id="KW-1133">Transmembrane helix</keyword>
<gene>
    <name evidence="11" type="ORF">QBC37DRAFT_156703</name>
</gene>
<keyword evidence="4" id="KW-0808">Transferase</keyword>
<name>A0AAN6YDV7_9PEZI</name>
<dbReference type="GO" id="GO:0016020">
    <property type="term" value="C:membrane"/>
    <property type="evidence" value="ECO:0007669"/>
    <property type="project" value="UniProtKB-SubCell"/>
</dbReference>
<dbReference type="PANTHER" id="PTHR31595">
    <property type="entry name" value="LONG-CHAIN-ALCOHOL O-FATTY-ACYLTRANSFERASE 3-RELATED"/>
    <property type="match status" value="1"/>
</dbReference>
<organism evidence="11 12">
    <name type="scientific">Rhypophila decipiens</name>
    <dbReference type="NCBI Taxonomy" id="261697"/>
    <lineage>
        <taxon>Eukaryota</taxon>
        <taxon>Fungi</taxon>
        <taxon>Dikarya</taxon>
        <taxon>Ascomycota</taxon>
        <taxon>Pezizomycotina</taxon>
        <taxon>Sordariomycetes</taxon>
        <taxon>Sordariomycetidae</taxon>
        <taxon>Sordariales</taxon>
        <taxon>Naviculisporaceae</taxon>
        <taxon>Rhypophila</taxon>
    </lineage>
</organism>
<reference evidence="11" key="1">
    <citation type="journal article" date="2023" name="Mol. Phylogenet. Evol.">
        <title>Genome-scale phylogeny and comparative genomics of the fungal order Sordariales.</title>
        <authorList>
            <person name="Hensen N."/>
            <person name="Bonometti L."/>
            <person name="Westerberg I."/>
            <person name="Brannstrom I.O."/>
            <person name="Guillou S."/>
            <person name="Cros-Aarteil S."/>
            <person name="Calhoun S."/>
            <person name="Haridas S."/>
            <person name="Kuo A."/>
            <person name="Mondo S."/>
            <person name="Pangilinan J."/>
            <person name="Riley R."/>
            <person name="LaButti K."/>
            <person name="Andreopoulos B."/>
            <person name="Lipzen A."/>
            <person name="Chen C."/>
            <person name="Yan M."/>
            <person name="Daum C."/>
            <person name="Ng V."/>
            <person name="Clum A."/>
            <person name="Steindorff A."/>
            <person name="Ohm R.A."/>
            <person name="Martin F."/>
            <person name="Silar P."/>
            <person name="Natvig D.O."/>
            <person name="Lalanne C."/>
            <person name="Gautier V."/>
            <person name="Ament-Velasquez S.L."/>
            <person name="Kruys A."/>
            <person name="Hutchinson M.I."/>
            <person name="Powell A.J."/>
            <person name="Barry K."/>
            <person name="Miller A.N."/>
            <person name="Grigoriev I.V."/>
            <person name="Debuchy R."/>
            <person name="Gladieux P."/>
            <person name="Hiltunen Thoren M."/>
            <person name="Johannesson H."/>
        </authorList>
    </citation>
    <scope>NUCLEOTIDE SEQUENCE</scope>
    <source>
        <strain evidence="11">PSN293</strain>
    </source>
</reference>
<dbReference type="GO" id="GO:0008374">
    <property type="term" value="F:O-acyltransferase activity"/>
    <property type="evidence" value="ECO:0007669"/>
    <property type="project" value="InterPro"/>
</dbReference>
<dbReference type="InterPro" id="IPR032805">
    <property type="entry name" value="Wax_synthase_dom"/>
</dbReference>
<feature type="transmembrane region" description="Helical" evidence="9">
    <location>
        <begin position="313"/>
        <end position="338"/>
    </location>
</feature>
<evidence type="ECO:0000256" key="5">
    <source>
        <dbReference type="ARBA" id="ARBA00022692"/>
    </source>
</evidence>
<keyword evidence="12" id="KW-1185">Reference proteome</keyword>
<evidence type="ECO:0000256" key="1">
    <source>
        <dbReference type="ARBA" id="ARBA00004141"/>
    </source>
</evidence>
<evidence type="ECO:0000256" key="3">
    <source>
        <dbReference type="ARBA" id="ARBA00007282"/>
    </source>
</evidence>
<feature type="domain" description="Wax synthase" evidence="10">
    <location>
        <begin position="264"/>
        <end position="329"/>
    </location>
</feature>
<protein>
    <recommendedName>
        <fullName evidence="10">Wax synthase domain-containing protein</fullName>
    </recommendedName>
</protein>
<feature type="transmembrane region" description="Helical" evidence="9">
    <location>
        <begin position="6"/>
        <end position="27"/>
    </location>
</feature>
<evidence type="ECO:0000313" key="12">
    <source>
        <dbReference type="Proteomes" id="UP001301769"/>
    </source>
</evidence>
<evidence type="ECO:0000313" key="11">
    <source>
        <dbReference type="EMBL" id="KAK4214257.1"/>
    </source>
</evidence>
<comment type="similarity">
    <text evidence="3">Belongs to the wax synthase family.</text>
</comment>
<keyword evidence="5 9" id="KW-0812">Transmembrane</keyword>
<feature type="region of interest" description="Disordered" evidence="8">
    <location>
        <begin position="95"/>
        <end position="120"/>
    </location>
</feature>
<evidence type="ECO:0000256" key="7">
    <source>
        <dbReference type="ARBA" id="ARBA00023136"/>
    </source>
</evidence>
<dbReference type="EMBL" id="MU858096">
    <property type="protein sequence ID" value="KAK4214257.1"/>
    <property type="molecule type" value="Genomic_DNA"/>
</dbReference>
<dbReference type="PANTHER" id="PTHR31595:SF57">
    <property type="entry name" value="OS04G0481900 PROTEIN"/>
    <property type="match status" value="1"/>
</dbReference>
<comment type="caution">
    <text evidence="11">The sequence shown here is derived from an EMBL/GenBank/DDBJ whole genome shotgun (WGS) entry which is preliminary data.</text>
</comment>
<dbReference type="GO" id="GO:0006629">
    <property type="term" value="P:lipid metabolic process"/>
    <property type="evidence" value="ECO:0007669"/>
    <property type="project" value="InterPro"/>
</dbReference>
<evidence type="ECO:0000259" key="10">
    <source>
        <dbReference type="Pfam" id="PF13813"/>
    </source>
</evidence>
<dbReference type="Pfam" id="PF13813">
    <property type="entry name" value="MBOAT_2"/>
    <property type="match status" value="1"/>
</dbReference>
<evidence type="ECO:0000256" key="2">
    <source>
        <dbReference type="ARBA" id="ARBA00005179"/>
    </source>
</evidence>
<comment type="pathway">
    <text evidence="2">Secondary metabolite biosynthesis.</text>
</comment>
<dbReference type="Proteomes" id="UP001301769">
    <property type="component" value="Unassembled WGS sequence"/>
</dbReference>
<feature type="compositionally biased region" description="Polar residues" evidence="8">
    <location>
        <begin position="98"/>
        <end position="116"/>
    </location>
</feature>
<evidence type="ECO:0000256" key="4">
    <source>
        <dbReference type="ARBA" id="ARBA00022679"/>
    </source>
</evidence>